<feature type="domain" description="PKD" evidence="3">
    <location>
        <begin position="1282"/>
        <end position="1319"/>
    </location>
</feature>
<dbReference type="Pfam" id="PF03382">
    <property type="entry name" value="DUF285"/>
    <property type="match status" value="7"/>
</dbReference>
<dbReference type="Pfam" id="PF02494">
    <property type="entry name" value="HYR"/>
    <property type="match status" value="1"/>
</dbReference>
<sequence length="3184" mass="348971">MKAKTPLITLVLFILFFSLQSVKAQCGPVHDIVQSGANDRDEVIDIMGNSFIATCDGEIEGFSFWTHEVLQGQNDVTVEMYKNPFSTNRELLATGTRNIGTHSASNQGVEQYVLFNNPSEVESGTEYGIRIIKDSPNSHIDIKYDDRNPYTQGTMFIFSDFRVPNAWIPRDLKFHIHYKDEPPIARCRDLTVILDANGEASINASEVNNGSTTRGGFIIYDGNINFDCSHLGSNNFIDLSISANGLTDSCTATITVISGNYADIQCSDYIVANDPGQSFAIIRPADFDGSNITINDNGCPSDTFTGSYRASGFGFTYFIGQPRQVTYTYTNNYGEEQSCTFNVIVNDTEAPVLGGCPTTDVVLLEGETLQEPSTSGSSDNYDANSQLVIERLDAGPAFGTVPTSNFTVQYRIVDTSGNRSSICSYNVVIDNAPVITCSSPSVIVDENTSTSEFTLNELANATNDLSATANLAFGTGTEVPVVLDNNSPTDQILNLPTGFHYQLFELIPPTTGSYTFTLSGNNSSNLFIWEDSFNPNTGDFALRPGYVGFASFNANGSLAQGSNNNTFSLQRGKTYYMSVLEDGENLFFTGTLAFSSELIYVNGPSSITLDLDCSDAGTIIATNSVYAYEDNGQNTSCVPSINATENVAPEFIDCPTDITVDIDPNSAGAIVNFVISATDNCTATEDLQISQTSGLGSGELFPTGETIQTFTVTDASGNTGECTFTITVEDTEGPIISCQDVTVPELPTTDIGYTILPSDFDNGSTDNSSQLNFLAEYDQFYVNIDNTSPVHSNLYHQSSIFMVPSNGAYTFDFDLIKNDGGSGTFVSQFRYSIWNIPPTENGEGLIVDTTIDIATGQVVSGNTTTTLSAGIKYYMHIYAASSTSTTFENLTGIMSVETSISSSLPMFIDCSTVNIDDVTITAVDGVGNTDTCTASVSVSNISCPIELIISPTANQDFQLPFMPYTGETYTVDWGDGTSTTGHTGYTNHNYALAEEYTIKVYGNISYFRFSDVDLNDANAPILKSVVSWGDNVWETMLEAFNGCSNLESLPVTPPNLSNVTNMNHMFARASIFNQDISNWDVSNVTDMEGLFAATIFNQPLNGWNVSNVTTMEGMFFSATEFNQPLNNWNVSNVINMTGMFLDAYAFNGDITTWNTSNLVNANGMFATASSFNQNLGTWDISSLNNAFAMFSNTSLSTTNYDNLLIGWANLDAGETQIPTGTAFDAPQSRYCNGEAARTELMSTYGWAISDGGRDPFCGVSEEELFITEWNANGNRIIEIPTNGNGYNYSIDWGDGTFSYNQTGNVSHEYTSTGQYDVKIYGDFPRIHFGSSTSANRTKIREVKQWGAIEWSSMAGAFLECSNLKVTATDIPNLSNVTNTSSMFKDCTSLTENDMFNNWDMSNVSNMNNMFESATNLDQNVGNWDITSLVTANNMFTDTALSYDNYDALLIGWSTQEAGEGSIPNSVSFNANGYTYCNGENARLNLLFNNFWNIFGDGPDEFCGLGRPFITEWQLTGDFQTIEIPTTGSGYDYVIDWGDGSDFADATVEYDQTGDASHQYDIPGTYVIKIYGDFPRIDFSSSTGVNKSKIRKVTQWGDIQWSTMLNAFTECNNLSVTASDTPDLSNVTSLQGMFNSCTFLVGNDSFNNWDVSNVSNMINMFNNAISFNQNIDNWDITSLDNASSMFGGVTLSTENYDALLIGWSTQEAGEGPIPSNVNFDAGNSRYCNGEIERARLITNFSWSINDGLQDPTCVNPEPFITTWNTDVSGTPNTSSIIIPTFPGEVYNYTVLWGDGTLDEGLTDNATHEYATPGVYEVKIYGDFPRIDFNSSTSANRAKIIEVTNWGINEWTSMENAFSGCDNLIVTASDVPNLSNVSNLSNMFFQCSNFNSDINNWDVSNVTNMQAMFYGCTDFNQPLNNWNVSNVTNMSGMFIFSSSFNQPINNWDVSNVTDMKFMFNNAVSFDQNLGEWDITSLDFINSMFTGVTLSTENYDALLIGWATQETGEGPIPSNLDFDGGDSKYCNGEAARTELMSTYSWGINDDGRDFISCNFLPFITKWIVEDDQSIIIPTSGTGYNYSIDWGDGTIEHNLTGDASHTYAIGGEYEVKIYGNFPRIYFWEVSSVITKERIREVVQWGDIEWASMEQAFSGCNRLNVTATDIPDLSQVTNALGMFNGCHTLIGNSSFNNWDVSNITNMQGMFAGAEPFNQDIGNWNVSNVTNMAFMFFDAYNFNQDIGNWDVSNVTNMGKMFYSQYTSVILPFDQDLSNWDITSLEFGAGDMFRNLALSTENYDALLIGWSTQEAGEGPIPTGITFNPGRSLYCNGESARTELMMTYNWVINDSGLSPICGLTESPFTTKWTADIRETITIPTMGDGYNYIVDWGDGSFDTGIIGDASHEYDTFYLNDDLSDQQRIVKIYGDFPRIDFSNSTDEIKAKIKEVVQWGDIEWTSMETAFSGCSNLIVTASDIPDLSNVTNTEGMFSGCQLLVGNDSFNNWDVSNVINMEKMFLNASNFDQNLGDWDITSLVSGTEMFSGVTLSTENYDALLIGWSTQEAGEGPIPSDINLVFDAGNSKYCEGVHARNLLVASVSNGGYGWTINDLGIENPICGLGNPFITKWNVGANESITIPTTGTGYNYSIDWGDGTIQSDLTGNTSHTYATADTYEVKIYGDFPRIYFYSSDQSNRNKLETIEQWGDIEWTSMNRAFYGCENLKITNPDIDEPDLSNVTIIESMFVDCINFDSDISNWDVSNIIYMDHMFSGCINFNQPLNNWDVSNVIGMSNMFSGATSFDQNLGDWDITNLQYGAEMFTNVTLSTENYDALLIGWSTQEAGEGPIPTDLELNAGGSQYCLSETERTLLMTPIVDGGFGWTITDGDQDTNCVRVLLSPKVYLQGASLNPNTGEESLMRDDLRVANYIPTMSPYGDGLIADASVFTVVGTDAIVDWVFIELRDKTNNTLVIDSQSALLQRDGDVVAVDGVSPLTFDLPADNYHVVIKHRNHLGIMSASAIALSAIPTMVDFTDVGMNTYGTHAQIDVSLTGAGPMAMLGGDADGNGFVNISGTGDSGKLSTKLYSEPDNTAFSLSYTGTAGYYNEDLDMDGNVLYSAGGDFTQLQTMLYTHPGNTGFSLSFSGYTTQLPIGGTISKLLTTKEVVKTPKTITVEYIEINDKLEKVSTFITYPVKY</sequence>
<gene>
    <name evidence="5" type="ORF">M3P09_05930</name>
</gene>
<dbReference type="EMBL" id="JAMFLZ010000002">
    <property type="protein sequence ID" value="MCL6294523.1"/>
    <property type="molecule type" value="Genomic_DNA"/>
</dbReference>
<dbReference type="InterPro" id="IPR005046">
    <property type="entry name" value="DUF285"/>
</dbReference>
<dbReference type="PANTHER" id="PTHR46343:SF2">
    <property type="entry name" value="SUSHI_VON WILLEBRAND FACTOR TYPE A_EGF_PENTRAXIN DOMAIN-CONTAINING 1"/>
    <property type="match status" value="1"/>
</dbReference>
<evidence type="ECO:0000256" key="2">
    <source>
        <dbReference type="SAM" id="SignalP"/>
    </source>
</evidence>
<dbReference type="CDD" id="cd00146">
    <property type="entry name" value="PKD"/>
    <property type="match status" value="1"/>
</dbReference>
<evidence type="ECO:0000256" key="1">
    <source>
        <dbReference type="ARBA" id="ARBA00022737"/>
    </source>
</evidence>
<evidence type="ECO:0000313" key="6">
    <source>
        <dbReference type="Proteomes" id="UP001165381"/>
    </source>
</evidence>
<keyword evidence="6" id="KW-1185">Reference proteome</keyword>
<dbReference type="SUPFAM" id="SSF141571">
    <property type="entry name" value="Pentapeptide repeat-like"/>
    <property type="match status" value="1"/>
</dbReference>
<proteinExistence type="predicted"/>
<protein>
    <submittedName>
        <fullName evidence="5">BspA family leucine-rich repeat surface protein</fullName>
    </submittedName>
</protein>
<dbReference type="Gene3D" id="2.60.40.10">
    <property type="entry name" value="Immunoglobulins"/>
    <property type="match status" value="1"/>
</dbReference>
<evidence type="ECO:0000259" key="4">
    <source>
        <dbReference type="PROSITE" id="PS50825"/>
    </source>
</evidence>
<dbReference type="InterPro" id="IPR043555">
    <property type="entry name" value="SRPX-like"/>
</dbReference>
<reference evidence="5" key="1">
    <citation type="submission" date="2022-05" db="EMBL/GenBank/DDBJ databases">
        <authorList>
            <person name="Park J.-S."/>
        </authorList>
    </citation>
    <scope>NUCLEOTIDE SEQUENCE</scope>
    <source>
        <strain evidence="5">2012CJ34-3</strain>
    </source>
</reference>
<evidence type="ECO:0000259" key="3">
    <source>
        <dbReference type="PROSITE" id="PS50093"/>
    </source>
</evidence>
<feature type="domain" description="HYR" evidence="4">
    <location>
        <begin position="346"/>
        <end position="431"/>
    </location>
</feature>
<dbReference type="PROSITE" id="PS50825">
    <property type="entry name" value="HYR"/>
    <property type="match status" value="2"/>
</dbReference>
<evidence type="ECO:0000313" key="5">
    <source>
        <dbReference type="EMBL" id="MCL6294523.1"/>
    </source>
</evidence>
<keyword evidence="1" id="KW-0677">Repeat</keyword>
<comment type="caution">
    <text evidence="5">The sequence shown here is derived from an EMBL/GenBank/DDBJ whole genome shotgun (WGS) entry which is preliminary data.</text>
</comment>
<dbReference type="InterPro" id="IPR003410">
    <property type="entry name" value="HYR_dom"/>
</dbReference>
<accession>A0ABT0QC35</accession>
<dbReference type="InterPro" id="IPR000601">
    <property type="entry name" value="PKD_dom"/>
</dbReference>
<dbReference type="PROSITE" id="PS50093">
    <property type="entry name" value="PKD"/>
    <property type="match status" value="1"/>
</dbReference>
<organism evidence="5 6">
    <name type="scientific">Jejuia spongiicola</name>
    <dbReference type="NCBI Taxonomy" id="2942207"/>
    <lineage>
        <taxon>Bacteria</taxon>
        <taxon>Pseudomonadati</taxon>
        <taxon>Bacteroidota</taxon>
        <taxon>Flavobacteriia</taxon>
        <taxon>Flavobacteriales</taxon>
        <taxon>Flavobacteriaceae</taxon>
        <taxon>Jejuia</taxon>
    </lineage>
</organism>
<feature type="signal peptide" evidence="2">
    <location>
        <begin position="1"/>
        <end position="24"/>
    </location>
</feature>
<dbReference type="RefSeq" id="WP_249972398.1">
    <property type="nucleotide sequence ID" value="NZ_JAMFLZ010000002.1"/>
</dbReference>
<feature type="domain" description="HYR" evidence="4">
    <location>
        <begin position="644"/>
        <end position="730"/>
    </location>
</feature>
<dbReference type="NCBIfam" id="TIGR02167">
    <property type="entry name" value="Liste_lipo_26"/>
    <property type="match status" value="10"/>
</dbReference>
<feature type="chain" id="PRO_5047174987" evidence="2">
    <location>
        <begin position="25"/>
        <end position="3184"/>
    </location>
</feature>
<dbReference type="InterPro" id="IPR035986">
    <property type="entry name" value="PKD_dom_sf"/>
</dbReference>
<dbReference type="InterPro" id="IPR013783">
    <property type="entry name" value="Ig-like_fold"/>
</dbReference>
<dbReference type="SUPFAM" id="SSF49299">
    <property type="entry name" value="PKD domain"/>
    <property type="match status" value="2"/>
</dbReference>
<keyword evidence="2" id="KW-0732">Signal</keyword>
<dbReference type="Proteomes" id="UP001165381">
    <property type="component" value="Unassembled WGS sequence"/>
</dbReference>
<dbReference type="InterPro" id="IPR011889">
    <property type="entry name" value="Liste_lipo_26"/>
</dbReference>
<name>A0ABT0QC35_9FLAO</name>
<dbReference type="PANTHER" id="PTHR46343">
    <property type="entry name" value="HYR DOMAIN-CONTAINING PROTEIN"/>
    <property type="match status" value="1"/>
</dbReference>